<keyword evidence="3" id="KW-1185">Reference proteome</keyword>
<evidence type="ECO:0000256" key="1">
    <source>
        <dbReference type="SAM" id="MobiDB-lite"/>
    </source>
</evidence>
<evidence type="ECO:0000313" key="3">
    <source>
        <dbReference type="Proteomes" id="UP000237105"/>
    </source>
</evidence>
<accession>A0A2P5CDE5</accession>
<gene>
    <name evidence="2" type="ORF">PanWU01x14_161910</name>
</gene>
<protein>
    <submittedName>
        <fullName evidence="2">Uncharacterized protein</fullName>
    </submittedName>
</protein>
<evidence type="ECO:0000313" key="2">
    <source>
        <dbReference type="EMBL" id="PON59072.1"/>
    </source>
</evidence>
<feature type="region of interest" description="Disordered" evidence="1">
    <location>
        <begin position="52"/>
        <end position="122"/>
    </location>
</feature>
<name>A0A2P5CDE5_PARAD</name>
<dbReference type="AlphaFoldDB" id="A0A2P5CDE5"/>
<feature type="compositionally biased region" description="Low complexity" evidence="1">
    <location>
        <begin position="90"/>
        <end position="104"/>
    </location>
</feature>
<feature type="region of interest" description="Disordered" evidence="1">
    <location>
        <begin position="1"/>
        <end position="39"/>
    </location>
</feature>
<reference evidence="3" key="1">
    <citation type="submission" date="2016-06" db="EMBL/GenBank/DDBJ databases">
        <title>Parallel loss of symbiosis genes in relatives of nitrogen-fixing non-legume Parasponia.</title>
        <authorList>
            <person name="Van Velzen R."/>
            <person name="Holmer R."/>
            <person name="Bu F."/>
            <person name="Rutten L."/>
            <person name="Van Zeijl A."/>
            <person name="Liu W."/>
            <person name="Santuari L."/>
            <person name="Cao Q."/>
            <person name="Sharma T."/>
            <person name="Shen D."/>
            <person name="Roswanjaya Y."/>
            <person name="Wardhani T."/>
            <person name="Kalhor M.S."/>
            <person name="Jansen J."/>
            <person name="Van den Hoogen J."/>
            <person name="Gungor B."/>
            <person name="Hartog M."/>
            <person name="Hontelez J."/>
            <person name="Verver J."/>
            <person name="Yang W.-C."/>
            <person name="Schijlen E."/>
            <person name="Repin R."/>
            <person name="Schilthuizen M."/>
            <person name="Schranz E."/>
            <person name="Heidstra R."/>
            <person name="Miyata K."/>
            <person name="Fedorova E."/>
            <person name="Kohlen W."/>
            <person name="Bisseling T."/>
            <person name="Smit S."/>
            <person name="Geurts R."/>
        </authorList>
    </citation>
    <scope>NUCLEOTIDE SEQUENCE [LARGE SCALE GENOMIC DNA]</scope>
    <source>
        <strain evidence="3">cv. WU1-14</strain>
    </source>
</reference>
<dbReference type="Proteomes" id="UP000237105">
    <property type="component" value="Unassembled WGS sequence"/>
</dbReference>
<feature type="region of interest" description="Disordered" evidence="1">
    <location>
        <begin position="222"/>
        <end position="249"/>
    </location>
</feature>
<organism evidence="2 3">
    <name type="scientific">Parasponia andersonii</name>
    <name type="common">Sponia andersonii</name>
    <dbReference type="NCBI Taxonomy" id="3476"/>
    <lineage>
        <taxon>Eukaryota</taxon>
        <taxon>Viridiplantae</taxon>
        <taxon>Streptophyta</taxon>
        <taxon>Embryophyta</taxon>
        <taxon>Tracheophyta</taxon>
        <taxon>Spermatophyta</taxon>
        <taxon>Magnoliopsida</taxon>
        <taxon>eudicotyledons</taxon>
        <taxon>Gunneridae</taxon>
        <taxon>Pentapetalae</taxon>
        <taxon>rosids</taxon>
        <taxon>fabids</taxon>
        <taxon>Rosales</taxon>
        <taxon>Cannabaceae</taxon>
        <taxon>Parasponia</taxon>
    </lineage>
</organism>
<proteinExistence type="predicted"/>
<dbReference type="EMBL" id="JXTB01000143">
    <property type="protein sequence ID" value="PON59072.1"/>
    <property type="molecule type" value="Genomic_DNA"/>
</dbReference>
<comment type="caution">
    <text evidence="2">The sequence shown here is derived from an EMBL/GenBank/DDBJ whole genome shotgun (WGS) entry which is preliminary data.</text>
</comment>
<feature type="compositionally biased region" description="Basic and acidic residues" evidence="1">
    <location>
        <begin position="229"/>
        <end position="242"/>
    </location>
</feature>
<sequence length="249" mass="26987">MRGEGSQNRTRKKYELPSQQASGARGVPPLEDNPRLEGCLAIPEPLATSIPHISPLYITPSPQPRPGTFSSLKRRVASKREKSGATHPFSQSESSQGQGPPSVSTTTKAPHGEDVLTSAPQASLVPPTASMTILDKAYLRPFVNVLSHHYIKAFSEYEHFRAQALEEKKKAYTEASKSKENEGQLRKKIESLRAVAKANVTRAWDEFVETIGPESYNAMMAATTGAEPSEGKNQDAAEKTTRGGDGGEV</sequence>